<dbReference type="AlphaFoldDB" id="A0A2T8HLE4"/>
<dbReference type="OrthoDB" id="1096108at2"/>
<sequence length="502" mass="57129">MKKIHLLILHAFIRPFLVTFTIVMFVLLMLFLFKYIDDLIGKGLEWYTILELLGYQCIVQLTMALPLSMLLSSIMTFGNLGESYELVAIKAAGVSLRNAMAPLFVLVGIFAGGAFIFSDYTLPVVNLKMGTMLLDIRNQKADFLIKPGVFNSSIPGYSIRAKSKSEDGTILHDLLIYNHTTSSKATNILIAKEGYMHNSVDNQYMILQLRDGVQYEDARARNATRYDERQQFTRFRFRESTQKFSMESFGAQKTDASLFKSHHQMLNLKQLKHYSDSNHMQLDSVGHIIALDTKRHINYFTSYYNQKRDSLKTTLAASGDYSYPDLDLQAINNSSKRNIISNANSQVNYVKDIAQNRGQEYKLYIEKDIRYDIEWHRKFTLAASCLLLFGIGAPLGAIIRKGGLGLPVVMAIVFFLIYHVIFTISEKAAKDGSLEPMIGMWMAIIVLTPLALFLTYKSTTDSALFDVDQYKIKAQKIFNKLKDKVEKFQDRNKSKADTPIAR</sequence>
<keyword evidence="4 6" id="KW-1133">Transmembrane helix</keyword>
<dbReference type="PANTHER" id="PTHR33529:SF6">
    <property type="entry name" value="YJGP_YJGQ FAMILY PERMEASE"/>
    <property type="match status" value="1"/>
</dbReference>
<evidence type="ECO:0000256" key="6">
    <source>
        <dbReference type="SAM" id="Phobius"/>
    </source>
</evidence>
<dbReference type="PANTHER" id="PTHR33529">
    <property type="entry name" value="SLR0882 PROTEIN-RELATED"/>
    <property type="match status" value="1"/>
</dbReference>
<dbReference type="InterPro" id="IPR005495">
    <property type="entry name" value="LptG/LptF_permease"/>
</dbReference>
<feature type="transmembrane region" description="Helical" evidence="6">
    <location>
        <begin position="53"/>
        <end position="78"/>
    </location>
</feature>
<evidence type="ECO:0000313" key="8">
    <source>
        <dbReference type="Proteomes" id="UP000245627"/>
    </source>
</evidence>
<dbReference type="GO" id="GO:0043190">
    <property type="term" value="C:ATP-binding cassette (ABC) transporter complex"/>
    <property type="evidence" value="ECO:0007669"/>
    <property type="project" value="TreeGrafter"/>
</dbReference>
<name>A0A2T8HLE4_9SPHI</name>
<evidence type="ECO:0000256" key="2">
    <source>
        <dbReference type="ARBA" id="ARBA00022475"/>
    </source>
</evidence>
<feature type="transmembrane region" description="Helical" evidence="6">
    <location>
        <begin position="406"/>
        <end position="425"/>
    </location>
</feature>
<dbReference type="RefSeq" id="WP_116774111.1">
    <property type="nucleotide sequence ID" value="NZ_QDKG01000001.1"/>
</dbReference>
<keyword evidence="5 6" id="KW-0472">Membrane</keyword>
<evidence type="ECO:0000313" key="7">
    <source>
        <dbReference type="EMBL" id="PVH26246.1"/>
    </source>
</evidence>
<evidence type="ECO:0000256" key="3">
    <source>
        <dbReference type="ARBA" id="ARBA00022692"/>
    </source>
</evidence>
<protein>
    <submittedName>
        <fullName evidence="7">Permease</fullName>
    </submittedName>
</protein>
<dbReference type="GO" id="GO:0015920">
    <property type="term" value="P:lipopolysaccharide transport"/>
    <property type="evidence" value="ECO:0007669"/>
    <property type="project" value="TreeGrafter"/>
</dbReference>
<accession>A0A2T8HLE4</accession>
<keyword evidence="8" id="KW-1185">Reference proteome</keyword>
<evidence type="ECO:0000256" key="5">
    <source>
        <dbReference type="ARBA" id="ARBA00023136"/>
    </source>
</evidence>
<feature type="transmembrane region" description="Helical" evidence="6">
    <location>
        <begin position="379"/>
        <end position="399"/>
    </location>
</feature>
<comment type="subcellular location">
    <subcellularLocation>
        <location evidence="1">Cell membrane</location>
        <topology evidence="1">Multi-pass membrane protein</topology>
    </subcellularLocation>
</comment>
<gene>
    <name evidence="7" type="ORF">DC487_01070</name>
</gene>
<keyword evidence="3 6" id="KW-0812">Transmembrane</keyword>
<dbReference type="Proteomes" id="UP000245627">
    <property type="component" value="Unassembled WGS sequence"/>
</dbReference>
<dbReference type="EMBL" id="QDKG01000001">
    <property type="protein sequence ID" value="PVH26246.1"/>
    <property type="molecule type" value="Genomic_DNA"/>
</dbReference>
<dbReference type="Pfam" id="PF03739">
    <property type="entry name" value="LptF_LptG"/>
    <property type="match status" value="1"/>
</dbReference>
<comment type="caution">
    <text evidence="7">The sequence shown here is derived from an EMBL/GenBank/DDBJ whole genome shotgun (WGS) entry which is preliminary data.</text>
</comment>
<keyword evidence="2" id="KW-1003">Cell membrane</keyword>
<evidence type="ECO:0000256" key="4">
    <source>
        <dbReference type="ARBA" id="ARBA00022989"/>
    </source>
</evidence>
<organism evidence="7 8">
    <name type="scientific">Sphingobacterium corticibacter</name>
    <dbReference type="NCBI Taxonomy" id="2171749"/>
    <lineage>
        <taxon>Bacteria</taxon>
        <taxon>Pseudomonadati</taxon>
        <taxon>Bacteroidota</taxon>
        <taxon>Sphingobacteriia</taxon>
        <taxon>Sphingobacteriales</taxon>
        <taxon>Sphingobacteriaceae</taxon>
        <taxon>Sphingobacterium</taxon>
    </lineage>
</organism>
<feature type="transmembrane region" description="Helical" evidence="6">
    <location>
        <begin position="99"/>
        <end position="117"/>
    </location>
</feature>
<proteinExistence type="predicted"/>
<evidence type="ECO:0000256" key="1">
    <source>
        <dbReference type="ARBA" id="ARBA00004651"/>
    </source>
</evidence>
<feature type="transmembrane region" description="Helical" evidence="6">
    <location>
        <begin position="12"/>
        <end position="33"/>
    </location>
</feature>
<feature type="transmembrane region" description="Helical" evidence="6">
    <location>
        <begin position="437"/>
        <end position="456"/>
    </location>
</feature>
<reference evidence="7 8" key="1">
    <citation type="submission" date="2018-04" db="EMBL/GenBank/DDBJ databases">
        <title>Sphingobacterium cortibacter sp. nov.</title>
        <authorList>
            <person name="Li Y."/>
        </authorList>
    </citation>
    <scope>NUCLEOTIDE SEQUENCE [LARGE SCALE GENOMIC DNA]</scope>
    <source>
        <strain evidence="7 8">2c-3</strain>
    </source>
</reference>